<organism evidence="2 3">
    <name type="scientific">Anaerococcus degeneri</name>
    <dbReference type="NCBI Taxonomy" id="361500"/>
    <lineage>
        <taxon>Bacteria</taxon>
        <taxon>Bacillati</taxon>
        <taxon>Bacillota</taxon>
        <taxon>Tissierellia</taxon>
        <taxon>Tissierellales</taxon>
        <taxon>Peptoniphilaceae</taxon>
        <taxon>Anaerococcus</taxon>
    </lineage>
</organism>
<dbReference type="EMBL" id="JAIWIY010000001">
    <property type="protein sequence ID" value="MCA2095855.1"/>
    <property type="molecule type" value="Genomic_DNA"/>
</dbReference>
<dbReference type="PANTHER" id="PTHR37826:SF3">
    <property type="entry name" value="J DOMAIN-CONTAINING PROTEIN"/>
    <property type="match status" value="1"/>
</dbReference>
<evidence type="ECO:0000313" key="3">
    <source>
        <dbReference type="Proteomes" id="UP001198374"/>
    </source>
</evidence>
<sequence length="492" mass="56013">MAGERDNNENINIIKDTDQVKDGQVKCPKCGSTDISTNTKTGKLRCNFCRHEFDPELAEEDADISSLQGNYLGTGAADIDSNADDIITLKCESCGAEVVIDTATSTQARCHWCRNTLSINSKIDNGAVPDVILPFAVTKNEAKEEIENFVGQRKTFAHPQFIKEFNAENICGVYFPYMLVDINGHMKLSGKGEILTDTRTVKDGDNEKTVYDADLYRVGRDFDISIDDLSIESSMDKLDYSSKEKTTNIINSIMPFDTENCVKYNANYLKGYTSEKRDTNVSDLKKITDVWGSDVARFAIKDTIEEYDRGVNWEEEEFIVKGDSWKASYLPVWLYSYMENKGDKHVLHYVAVNARTKETMGSVPINFKKLFMASALVEVISFLIALVLWFVAAFDIFDDTKFQDSKDFFWLLLVAGFIYYYNVYSKYRNQDARHSYEVESKHEVTNLISLDEFIRHEYGLENYCIDGENSCEIKGNKIKFNKEGCDHGDEKV</sequence>
<gene>
    <name evidence="2" type="ORF">LDJ82_02880</name>
</gene>
<keyword evidence="3" id="KW-1185">Reference proteome</keyword>
<evidence type="ECO:0000256" key="1">
    <source>
        <dbReference type="SAM" id="Phobius"/>
    </source>
</evidence>
<feature type="transmembrane region" description="Helical" evidence="1">
    <location>
        <begin position="408"/>
        <end position="424"/>
    </location>
</feature>
<comment type="caution">
    <text evidence="2">The sequence shown here is derived from an EMBL/GenBank/DDBJ whole genome shotgun (WGS) entry which is preliminary data.</text>
</comment>
<feature type="transmembrane region" description="Helical" evidence="1">
    <location>
        <begin position="370"/>
        <end position="396"/>
    </location>
</feature>
<keyword evidence="1" id="KW-1133">Transmembrane helix</keyword>
<dbReference type="Proteomes" id="UP001198374">
    <property type="component" value="Unassembled WGS sequence"/>
</dbReference>
<dbReference type="SUPFAM" id="SSF57783">
    <property type="entry name" value="Zinc beta-ribbon"/>
    <property type="match status" value="1"/>
</dbReference>
<keyword evidence="1" id="KW-0472">Membrane</keyword>
<dbReference type="PANTHER" id="PTHR37826">
    <property type="entry name" value="FLOTILLIN BAND_7_5 DOMAIN PROTEIN"/>
    <property type="match status" value="1"/>
</dbReference>
<keyword evidence="1" id="KW-0812">Transmembrane</keyword>
<name>A0ABS7YWP0_9FIRM</name>
<evidence type="ECO:0000313" key="2">
    <source>
        <dbReference type="EMBL" id="MCA2095855.1"/>
    </source>
</evidence>
<proteinExistence type="predicted"/>
<accession>A0ABS7YWP0</accession>
<protein>
    <submittedName>
        <fullName evidence="2">TFIIB-type zinc ribbon-containing protein</fullName>
    </submittedName>
</protein>
<reference evidence="3" key="1">
    <citation type="submission" date="2023-07" db="EMBL/GenBank/DDBJ databases">
        <title>FDA dAtabase for Regulatory Grade micrObial Sequences (FDA-ARGOS): Supporting development and validation of Infectious Disease Dx tests.</title>
        <authorList>
            <person name="Sproer C."/>
            <person name="Gronow S."/>
            <person name="Severitt S."/>
            <person name="Schroder I."/>
            <person name="Tallon L."/>
            <person name="Sadzewicz L."/>
            <person name="Zhao X."/>
            <person name="Boylan J."/>
            <person name="Ott S."/>
            <person name="Bowen H."/>
            <person name="Vavikolanu K."/>
            <person name="Hazen T."/>
            <person name="Aluvathingal J."/>
            <person name="Nadendla S."/>
            <person name="Lowell S."/>
            <person name="Myers T."/>
            <person name="Yan Y."/>
        </authorList>
    </citation>
    <scope>NUCLEOTIDE SEQUENCE [LARGE SCALE GENOMIC DNA]</scope>
    <source>
        <strain evidence="3">FDAARGOS_1538</strain>
    </source>
</reference>
<dbReference type="RefSeq" id="WP_209772986.1">
    <property type="nucleotide sequence ID" value="NZ_JAGGLO010000003.1"/>
</dbReference>